<evidence type="ECO:0008006" key="3">
    <source>
        <dbReference type="Google" id="ProtNLM"/>
    </source>
</evidence>
<dbReference type="EMBL" id="UYRU01104944">
    <property type="protein sequence ID" value="VDN42537.1"/>
    <property type="molecule type" value="Genomic_DNA"/>
</dbReference>
<proteinExistence type="predicted"/>
<dbReference type="Gene3D" id="1.25.40.10">
    <property type="entry name" value="Tetratricopeptide repeat domain"/>
    <property type="match status" value="1"/>
</dbReference>
<evidence type="ECO:0000313" key="2">
    <source>
        <dbReference type="Proteomes" id="UP000281553"/>
    </source>
</evidence>
<evidence type="ECO:0000313" key="1">
    <source>
        <dbReference type="EMBL" id="VDN42537.1"/>
    </source>
</evidence>
<keyword evidence="2" id="KW-1185">Reference proteome</keyword>
<reference evidence="1 2" key="1">
    <citation type="submission" date="2018-11" db="EMBL/GenBank/DDBJ databases">
        <authorList>
            <consortium name="Pathogen Informatics"/>
        </authorList>
    </citation>
    <scope>NUCLEOTIDE SEQUENCE [LARGE SCALE GENOMIC DNA]</scope>
</reference>
<organism evidence="1 2">
    <name type="scientific">Dibothriocephalus latus</name>
    <name type="common">Fish tapeworm</name>
    <name type="synonym">Diphyllobothrium latum</name>
    <dbReference type="NCBI Taxonomy" id="60516"/>
    <lineage>
        <taxon>Eukaryota</taxon>
        <taxon>Metazoa</taxon>
        <taxon>Spiralia</taxon>
        <taxon>Lophotrochozoa</taxon>
        <taxon>Platyhelminthes</taxon>
        <taxon>Cestoda</taxon>
        <taxon>Eucestoda</taxon>
        <taxon>Diphyllobothriidea</taxon>
        <taxon>Diphyllobothriidae</taxon>
        <taxon>Dibothriocephalus</taxon>
    </lineage>
</organism>
<gene>
    <name evidence="1" type="ORF">DILT_LOCUS18851</name>
</gene>
<dbReference type="Proteomes" id="UP000281553">
    <property type="component" value="Unassembled WGS sequence"/>
</dbReference>
<protein>
    <recommendedName>
        <fullName evidence="3">Rapsyn myristoylation/linker region N-terminal domain-containing protein</fullName>
    </recommendedName>
</protein>
<sequence>MEAANMYEKEDNKYHAHMAYHNAVDCFLKIDHPMTTEALKKADLLKDNLGNDKKQAQVYKRYFNDLDKASEHYQLASLYEERSGTKHWSERALIKAARCAATGGNSQRAAKMFEKLSGIVAGLLLISPSDSWSINARRKLSCCLCNVSLFKQHRIWSNPAGGKSNLFRPTRLSPRSQHFVLQKRWL</sequence>
<dbReference type="AlphaFoldDB" id="A0A3P7PC12"/>
<accession>A0A3P7PC12</accession>
<dbReference type="SUPFAM" id="SSF48452">
    <property type="entry name" value="TPR-like"/>
    <property type="match status" value="1"/>
</dbReference>
<dbReference type="InterPro" id="IPR011990">
    <property type="entry name" value="TPR-like_helical_dom_sf"/>
</dbReference>
<dbReference type="Pfam" id="PF14938">
    <property type="entry name" value="SNAP"/>
    <property type="match status" value="1"/>
</dbReference>
<dbReference type="OrthoDB" id="9984275at2759"/>
<name>A0A3P7PC12_DIBLA</name>